<evidence type="ECO:0000313" key="2">
    <source>
        <dbReference type="Proteomes" id="UP000662200"/>
    </source>
</evidence>
<dbReference type="Pfam" id="PF13599">
    <property type="entry name" value="Pentapeptide_4"/>
    <property type="match status" value="1"/>
</dbReference>
<evidence type="ECO:0000313" key="1">
    <source>
        <dbReference type="EMBL" id="GGK36346.1"/>
    </source>
</evidence>
<dbReference type="Pfam" id="PF00805">
    <property type="entry name" value="Pentapeptide"/>
    <property type="match status" value="1"/>
</dbReference>
<dbReference type="Gene3D" id="2.160.20.80">
    <property type="entry name" value="E3 ubiquitin-protein ligase SopA"/>
    <property type="match status" value="1"/>
</dbReference>
<dbReference type="InterPro" id="IPR001646">
    <property type="entry name" value="5peptide_repeat"/>
</dbReference>
<dbReference type="PANTHER" id="PTHR14136:SF17">
    <property type="entry name" value="BTB_POZ DOMAIN-CONTAINING PROTEIN KCTD9"/>
    <property type="match status" value="1"/>
</dbReference>
<dbReference type="PANTHER" id="PTHR14136">
    <property type="entry name" value="BTB_POZ DOMAIN-CONTAINING PROTEIN KCTD9"/>
    <property type="match status" value="1"/>
</dbReference>
<keyword evidence="2" id="KW-1185">Reference proteome</keyword>
<reference evidence="1" key="1">
    <citation type="journal article" date="2014" name="Int. J. Syst. Evol. Microbiol.">
        <title>Complete genome sequence of Corynebacterium casei LMG S-19264T (=DSM 44701T), isolated from a smear-ripened cheese.</title>
        <authorList>
            <consortium name="US DOE Joint Genome Institute (JGI-PGF)"/>
            <person name="Walter F."/>
            <person name="Albersmeier A."/>
            <person name="Kalinowski J."/>
            <person name="Ruckert C."/>
        </authorList>
    </citation>
    <scope>NUCLEOTIDE SEQUENCE</scope>
    <source>
        <strain evidence="1">JCM 3091</strain>
    </source>
</reference>
<dbReference type="EMBL" id="BMQC01000011">
    <property type="protein sequence ID" value="GGK36346.1"/>
    <property type="molecule type" value="Genomic_DNA"/>
</dbReference>
<dbReference type="Proteomes" id="UP000662200">
    <property type="component" value="Unassembled WGS sequence"/>
</dbReference>
<dbReference type="AlphaFoldDB" id="A0A8J3FLN6"/>
<name>A0A8J3FLN6_9ACTN</name>
<comment type="caution">
    <text evidence="1">The sequence shown here is derived from an EMBL/GenBank/DDBJ whole genome shotgun (WGS) entry which is preliminary data.</text>
</comment>
<evidence type="ECO:0008006" key="3">
    <source>
        <dbReference type="Google" id="ProtNLM"/>
    </source>
</evidence>
<accession>A0A8J3FLN6</accession>
<dbReference type="SUPFAM" id="SSF141571">
    <property type="entry name" value="Pentapeptide repeat-like"/>
    <property type="match status" value="1"/>
</dbReference>
<reference evidence="1" key="2">
    <citation type="submission" date="2020-09" db="EMBL/GenBank/DDBJ databases">
        <authorList>
            <person name="Sun Q."/>
            <person name="Ohkuma M."/>
        </authorList>
    </citation>
    <scope>NUCLEOTIDE SEQUENCE</scope>
    <source>
        <strain evidence="1">JCM 3091</strain>
    </source>
</reference>
<organism evidence="1 2">
    <name type="scientific">Pilimelia terevasa</name>
    <dbReference type="NCBI Taxonomy" id="53372"/>
    <lineage>
        <taxon>Bacteria</taxon>
        <taxon>Bacillati</taxon>
        <taxon>Actinomycetota</taxon>
        <taxon>Actinomycetes</taxon>
        <taxon>Micromonosporales</taxon>
        <taxon>Micromonosporaceae</taxon>
        <taxon>Pilimelia</taxon>
    </lineage>
</organism>
<dbReference type="InterPro" id="IPR051082">
    <property type="entry name" value="Pentapeptide-BTB/POZ_domain"/>
</dbReference>
<protein>
    <recommendedName>
        <fullName evidence="3">Pentapeptide repeat-containing protein</fullName>
    </recommendedName>
</protein>
<proteinExistence type="predicted"/>
<sequence>MAARAAAWHVGAAGYGGAMVVRSPRRGVTRWQPPQPPTVPASLTRGVLPDHDLDHEVSFDRVEFDGLDLTGRRAGGVQFEECRLVRTDLAETVLDRSQFSECIAEQANWANLKATKLTLLRCRLSGLRLTGLHWVDGGLRDVTISECRVDLASFRFSSFSAVLFEDCVLTGADFTGAKLGGARFVGCDLTGARFPEAQLKGAEFSRCTLADIDGITNFAGAVIDSHDLIALSYTLAGALGIQIRD</sequence>
<gene>
    <name evidence="1" type="ORF">GCM10010124_31220</name>
</gene>